<evidence type="ECO:0000313" key="1">
    <source>
        <dbReference type="EMBL" id="PFH50801.1"/>
    </source>
</evidence>
<keyword evidence="2" id="KW-1185">Reference proteome</keyword>
<feature type="non-terminal residue" evidence="1">
    <location>
        <position position="399"/>
    </location>
</feature>
<evidence type="ECO:0008006" key="3">
    <source>
        <dbReference type="Google" id="ProtNLM"/>
    </source>
</evidence>
<evidence type="ECO:0000313" key="2">
    <source>
        <dbReference type="Proteomes" id="UP000242287"/>
    </source>
</evidence>
<dbReference type="Proteomes" id="UP000242287">
    <property type="component" value="Unassembled WGS sequence"/>
</dbReference>
<feature type="non-terminal residue" evidence="1">
    <location>
        <position position="1"/>
    </location>
</feature>
<protein>
    <recommendedName>
        <fullName evidence="3">Pentatricopeptide repeat-containing protein</fullName>
    </recommendedName>
</protein>
<sequence length="399" mass="46431">LHTPKSKARLYDNLLYLIIHGQPIPGLPGLIDYHDLYPGLHSAQSYNLLLGLALRHASHGTARWLFNSMRALGIPWNLQTWRLRVRYLVQIGQWRKAFRSVKGIPSDLGRISTNFGRSSSRGSEAFPLLVWLELFRSAKRRRRFRFRRPRNSNNTNKVPPILAHPAGPNSLGSYAFRYRLLLENPSLMTPETLSKMSPRVVYNLVWILLRTGDEGDALSMTKTYFTSLPPTLSQQWAQICLGICHLHLIYGSQRKGLPKLFSIRRTFYSLLKLNRSIVPTSTTLLLQLAPLRHAKRCGTIALEISRGFKKQWGAEVLDRRVRRRVASLAIKEGRMDIVQEMMEGEEEQRVIRRAWQKEKEVLGGREEKHYRKLVKAPERLIFRQKGREEHYWRELERRA</sequence>
<dbReference type="OrthoDB" id="3149711at2759"/>
<dbReference type="EMBL" id="KZ301997">
    <property type="protein sequence ID" value="PFH50801.1"/>
    <property type="molecule type" value="Genomic_DNA"/>
</dbReference>
<gene>
    <name evidence="1" type="ORF">AMATHDRAFT_91665</name>
</gene>
<dbReference type="AlphaFoldDB" id="A0A2A9NR53"/>
<name>A0A2A9NR53_9AGAR</name>
<proteinExistence type="predicted"/>
<accession>A0A2A9NR53</accession>
<organism evidence="1 2">
    <name type="scientific">Amanita thiersii Skay4041</name>
    <dbReference type="NCBI Taxonomy" id="703135"/>
    <lineage>
        <taxon>Eukaryota</taxon>
        <taxon>Fungi</taxon>
        <taxon>Dikarya</taxon>
        <taxon>Basidiomycota</taxon>
        <taxon>Agaricomycotina</taxon>
        <taxon>Agaricomycetes</taxon>
        <taxon>Agaricomycetidae</taxon>
        <taxon>Agaricales</taxon>
        <taxon>Pluteineae</taxon>
        <taxon>Amanitaceae</taxon>
        <taxon>Amanita</taxon>
    </lineage>
</organism>
<reference evidence="1 2" key="1">
    <citation type="submission" date="2014-02" db="EMBL/GenBank/DDBJ databases">
        <title>Transposable element dynamics among asymbiotic and ectomycorrhizal Amanita fungi.</title>
        <authorList>
            <consortium name="DOE Joint Genome Institute"/>
            <person name="Hess J."/>
            <person name="Skrede I."/>
            <person name="Wolfe B."/>
            <person name="LaButti K."/>
            <person name="Ohm R.A."/>
            <person name="Grigoriev I.V."/>
            <person name="Pringle A."/>
        </authorList>
    </citation>
    <scope>NUCLEOTIDE SEQUENCE [LARGE SCALE GENOMIC DNA]</scope>
    <source>
        <strain evidence="1 2">SKay4041</strain>
    </source>
</reference>